<dbReference type="HOGENOM" id="CLU_3185490_0_0_5"/>
<organism evidence="1 2">
    <name type="scientific">Yoonia vestfoldensis SKA53</name>
    <dbReference type="NCBI Taxonomy" id="314232"/>
    <lineage>
        <taxon>Bacteria</taxon>
        <taxon>Pseudomonadati</taxon>
        <taxon>Pseudomonadota</taxon>
        <taxon>Alphaproteobacteria</taxon>
        <taxon>Rhodobacterales</taxon>
        <taxon>Paracoccaceae</taxon>
        <taxon>Yoonia</taxon>
    </lineage>
</organism>
<dbReference type="AlphaFoldDB" id="A3V120"/>
<keyword evidence="2" id="KW-1185">Reference proteome</keyword>
<dbReference type="STRING" id="314232.SKA53_10864"/>
<gene>
    <name evidence="1" type="ORF">SKA53_10864</name>
</gene>
<evidence type="ECO:0000313" key="2">
    <source>
        <dbReference type="Proteomes" id="UP000004507"/>
    </source>
</evidence>
<evidence type="ECO:0000313" key="1">
    <source>
        <dbReference type="EMBL" id="EAQ08221.1"/>
    </source>
</evidence>
<reference evidence="1 2" key="1">
    <citation type="submission" date="2006-01" db="EMBL/GenBank/DDBJ databases">
        <authorList>
            <person name="Hagstrom A."/>
            <person name="Ferriera S."/>
            <person name="Johnson J."/>
            <person name="Kravitz S."/>
            <person name="Halpern A."/>
            <person name="Remington K."/>
            <person name="Beeson K."/>
            <person name="Tran B."/>
            <person name="Rogers Y.-H."/>
            <person name="Friedman R."/>
            <person name="Venter J.C."/>
        </authorList>
    </citation>
    <scope>NUCLEOTIDE SEQUENCE [LARGE SCALE GENOMIC DNA]</scope>
    <source>
        <strain evidence="1 2">SKA53</strain>
    </source>
</reference>
<protein>
    <submittedName>
        <fullName evidence="1">Uncharacterized protein</fullName>
    </submittedName>
</protein>
<accession>A3V120</accession>
<sequence>MKGDPHKVSIIFLSKTVSVASINSDLRFNIQETMLTKCYVSYPLGT</sequence>
<dbReference type="EMBL" id="AAMS01000001">
    <property type="protein sequence ID" value="EAQ08221.1"/>
    <property type="molecule type" value="Genomic_DNA"/>
</dbReference>
<proteinExistence type="predicted"/>
<name>A3V120_9RHOB</name>
<comment type="caution">
    <text evidence="1">The sequence shown here is derived from an EMBL/GenBank/DDBJ whole genome shotgun (WGS) entry which is preliminary data.</text>
</comment>
<dbReference type="Proteomes" id="UP000004507">
    <property type="component" value="Unassembled WGS sequence"/>
</dbReference>